<sequence>MSGRGLHSSVVPGRDGAVNVSRGGWGNALPAEHAPQDGDKLGPTHILPYAEAAVGIALHKAVGSRLLNDLGRPGGVRVRIGPGYGGEGGTGKCNESRQKGGDKTAFLFAHVNLLCNCKAYGSCLL</sequence>
<name>A0A645HIK3_9ZZZZ</name>
<protein>
    <submittedName>
        <fullName evidence="1">Uncharacterized protein</fullName>
    </submittedName>
</protein>
<dbReference type="EMBL" id="VSSQ01094224">
    <property type="protein sequence ID" value="MPN38787.1"/>
    <property type="molecule type" value="Genomic_DNA"/>
</dbReference>
<comment type="caution">
    <text evidence="1">The sequence shown here is derived from an EMBL/GenBank/DDBJ whole genome shotgun (WGS) entry which is preliminary data.</text>
</comment>
<proteinExistence type="predicted"/>
<reference evidence="1" key="1">
    <citation type="submission" date="2019-08" db="EMBL/GenBank/DDBJ databases">
        <authorList>
            <person name="Kucharzyk K."/>
            <person name="Murdoch R.W."/>
            <person name="Higgins S."/>
            <person name="Loffler F."/>
        </authorList>
    </citation>
    <scope>NUCLEOTIDE SEQUENCE</scope>
</reference>
<organism evidence="1">
    <name type="scientific">bioreactor metagenome</name>
    <dbReference type="NCBI Taxonomy" id="1076179"/>
    <lineage>
        <taxon>unclassified sequences</taxon>
        <taxon>metagenomes</taxon>
        <taxon>ecological metagenomes</taxon>
    </lineage>
</organism>
<accession>A0A645HIK3</accession>
<dbReference type="AlphaFoldDB" id="A0A645HIK3"/>
<gene>
    <name evidence="1" type="ORF">SDC9_186312</name>
</gene>
<evidence type="ECO:0000313" key="1">
    <source>
        <dbReference type="EMBL" id="MPN38787.1"/>
    </source>
</evidence>